<name>A0A1E5GCS9_9ENTE</name>
<dbReference type="RefSeq" id="WP_069664295.1">
    <property type="nucleotide sequence ID" value="NZ_JBHUJJ010000001.1"/>
</dbReference>
<evidence type="ECO:0008006" key="3">
    <source>
        <dbReference type="Google" id="ProtNLM"/>
    </source>
</evidence>
<dbReference type="Proteomes" id="UP000095094">
    <property type="component" value="Unassembled WGS sequence"/>
</dbReference>
<sequence>MANRITAITLKENQLGAPIKASVKEDREVFIDGKRTPSRIFVASTVLHPDFEIIVPYTRNSPRFEGRKVVELRGVTLVPSAKRNNIGTASRTLELQVFAEELVISEGGQDK</sequence>
<dbReference type="AlphaFoldDB" id="A0A1E5GCS9"/>
<keyword evidence="2" id="KW-1185">Reference proteome</keyword>
<dbReference type="OrthoDB" id="2188093at2"/>
<reference evidence="2" key="1">
    <citation type="submission" date="2016-09" db="EMBL/GenBank/DDBJ databases">
        <authorList>
            <person name="Gulvik C.A."/>
        </authorList>
    </citation>
    <scope>NUCLEOTIDE SEQUENCE [LARGE SCALE GENOMIC DNA]</scope>
    <source>
        <strain evidence="2">LMG 8895</strain>
    </source>
</reference>
<comment type="caution">
    <text evidence="1">The sequence shown here is derived from an EMBL/GenBank/DDBJ whole genome shotgun (WGS) entry which is preliminary data.</text>
</comment>
<proteinExistence type="predicted"/>
<evidence type="ECO:0000313" key="1">
    <source>
        <dbReference type="EMBL" id="OEG10514.1"/>
    </source>
</evidence>
<dbReference type="EMBL" id="MIJY01000043">
    <property type="protein sequence ID" value="OEG10514.1"/>
    <property type="molecule type" value="Genomic_DNA"/>
</dbReference>
<gene>
    <name evidence="1" type="ORF">BCR25_08540</name>
</gene>
<evidence type="ECO:0000313" key="2">
    <source>
        <dbReference type="Proteomes" id="UP000095094"/>
    </source>
</evidence>
<protein>
    <recommendedName>
        <fullName evidence="3">DUF961 domain-containing protein</fullName>
    </recommendedName>
</protein>
<organism evidence="1 2">
    <name type="scientific">Enterococcus termitis</name>
    <dbReference type="NCBI Taxonomy" id="332950"/>
    <lineage>
        <taxon>Bacteria</taxon>
        <taxon>Bacillati</taxon>
        <taxon>Bacillota</taxon>
        <taxon>Bacilli</taxon>
        <taxon>Lactobacillales</taxon>
        <taxon>Enterococcaceae</taxon>
        <taxon>Enterococcus</taxon>
    </lineage>
</organism>
<accession>A0A1E5GCS9</accession>